<evidence type="ECO:0000313" key="2">
    <source>
        <dbReference type="EMBL" id="MCI38193.1"/>
    </source>
</evidence>
<evidence type="ECO:0008006" key="4">
    <source>
        <dbReference type="Google" id="ProtNLM"/>
    </source>
</evidence>
<evidence type="ECO:0000313" key="3">
    <source>
        <dbReference type="Proteomes" id="UP000265520"/>
    </source>
</evidence>
<keyword evidence="3" id="KW-1185">Reference proteome</keyword>
<evidence type="ECO:0000256" key="1">
    <source>
        <dbReference type="SAM" id="MobiDB-lite"/>
    </source>
</evidence>
<dbReference type="EMBL" id="LXQA010252963">
    <property type="protein sequence ID" value="MCI38193.1"/>
    <property type="molecule type" value="Genomic_DNA"/>
</dbReference>
<organism evidence="2 3">
    <name type="scientific">Trifolium medium</name>
    <dbReference type="NCBI Taxonomy" id="97028"/>
    <lineage>
        <taxon>Eukaryota</taxon>
        <taxon>Viridiplantae</taxon>
        <taxon>Streptophyta</taxon>
        <taxon>Embryophyta</taxon>
        <taxon>Tracheophyta</taxon>
        <taxon>Spermatophyta</taxon>
        <taxon>Magnoliopsida</taxon>
        <taxon>eudicotyledons</taxon>
        <taxon>Gunneridae</taxon>
        <taxon>Pentapetalae</taxon>
        <taxon>rosids</taxon>
        <taxon>fabids</taxon>
        <taxon>Fabales</taxon>
        <taxon>Fabaceae</taxon>
        <taxon>Papilionoideae</taxon>
        <taxon>50 kb inversion clade</taxon>
        <taxon>NPAAA clade</taxon>
        <taxon>Hologalegina</taxon>
        <taxon>IRL clade</taxon>
        <taxon>Trifolieae</taxon>
        <taxon>Trifolium</taxon>
    </lineage>
</organism>
<proteinExistence type="predicted"/>
<name>A0A392RNK3_9FABA</name>
<feature type="region of interest" description="Disordered" evidence="1">
    <location>
        <begin position="1"/>
        <end position="26"/>
    </location>
</feature>
<feature type="non-terminal residue" evidence="2">
    <location>
        <position position="100"/>
    </location>
</feature>
<accession>A0A392RNK3</accession>
<comment type="caution">
    <text evidence="2">The sequence shown here is derived from an EMBL/GenBank/DDBJ whole genome shotgun (WGS) entry which is preliminary data.</text>
</comment>
<reference evidence="2 3" key="1">
    <citation type="journal article" date="2018" name="Front. Plant Sci.">
        <title>Red Clover (Trifolium pratense) and Zigzag Clover (T. medium) - A Picture of Genomic Similarities and Differences.</title>
        <authorList>
            <person name="Dluhosova J."/>
            <person name="Istvanek J."/>
            <person name="Nedelnik J."/>
            <person name="Repkova J."/>
        </authorList>
    </citation>
    <scope>NUCLEOTIDE SEQUENCE [LARGE SCALE GENOMIC DNA]</scope>
    <source>
        <strain evidence="3">cv. 10/8</strain>
        <tissue evidence="2">Leaf</tissue>
    </source>
</reference>
<dbReference type="AlphaFoldDB" id="A0A392RNK3"/>
<sequence>NMNEDENVVIDDTSIESENERSTPLQARIRRPSVRLNDYVTGREAEEDDELHNLAVFNTGEDPTTYHDVVKLEVWRKAMNAEMESIKNNDTWELTSLPAG</sequence>
<dbReference type="Proteomes" id="UP000265520">
    <property type="component" value="Unassembled WGS sequence"/>
</dbReference>
<feature type="compositionally biased region" description="Acidic residues" evidence="1">
    <location>
        <begin position="1"/>
        <end position="17"/>
    </location>
</feature>
<protein>
    <recommendedName>
        <fullName evidence="4">Copia-type polyprotein</fullName>
    </recommendedName>
</protein>
<feature type="non-terminal residue" evidence="2">
    <location>
        <position position="1"/>
    </location>
</feature>